<evidence type="ECO:0000256" key="1">
    <source>
        <dbReference type="ARBA" id="ARBA00022741"/>
    </source>
</evidence>
<dbReference type="EMBL" id="U50858">
    <property type="protein sequence ID" value="AAA96768.1"/>
    <property type="molecule type" value="Genomic_DNA"/>
</dbReference>
<reference evidence="3" key="1">
    <citation type="submission" date="1996-03" db="EMBL/GenBank/DDBJ databases">
        <authorList>
            <person name="Vargas H.E."/>
            <person name="Wang L.F."/>
            <person name="Laskus T."/>
            <person name="Rakela J."/>
        </authorList>
    </citation>
    <scope>NUCLEOTIDE SEQUENCE</scope>
</reference>
<accession>Q68557</accession>
<organism evidence="3">
    <name type="scientific">Hepacivirus hominis</name>
    <dbReference type="NCBI Taxonomy" id="3052230"/>
    <lineage>
        <taxon>Viruses</taxon>
        <taxon>Riboviria</taxon>
        <taxon>Orthornavirae</taxon>
        <taxon>Kitrinoviricota</taxon>
        <taxon>Flasuviricetes</taxon>
        <taxon>Amarillovirales</taxon>
        <taxon>Flaviviridae</taxon>
        <taxon>Hepacivirus</taxon>
    </lineage>
</organism>
<evidence type="ECO:0000256" key="2">
    <source>
        <dbReference type="ARBA" id="ARBA00022953"/>
    </source>
</evidence>
<evidence type="ECO:0000313" key="3">
    <source>
        <dbReference type="EMBL" id="AAA96768.1"/>
    </source>
</evidence>
<dbReference type="InterPro" id="IPR043128">
    <property type="entry name" value="Rev_trsase/Diguanyl_cyclase"/>
</dbReference>
<dbReference type="GO" id="GO:0000166">
    <property type="term" value="F:nucleotide binding"/>
    <property type="evidence" value="ECO:0007669"/>
    <property type="project" value="UniProtKB-KW"/>
</dbReference>
<proteinExistence type="predicted"/>
<name>Q68557_9HEPC</name>
<feature type="non-terminal residue" evidence="3">
    <location>
        <position position="1"/>
    </location>
</feature>
<dbReference type="Gene3D" id="3.30.70.270">
    <property type="match status" value="1"/>
</dbReference>
<sequence>YQVLYLDPKARQGHIRPSQRDSTWAAPCSTARGGLVRNSKVGASGVFTTSFTTSFGNTLTCYLKATPATRAS</sequence>
<keyword evidence="1" id="KW-0547">Nucleotide-binding</keyword>
<protein>
    <submittedName>
        <fullName evidence="3">Nonstructural protein-5</fullName>
    </submittedName>
</protein>
<keyword evidence="2" id="KW-0693">Viral RNA replication</keyword>